<accession>A0A9K3GIY0</accession>
<dbReference type="PANTHER" id="PTHR14136">
    <property type="entry name" value="BTB_POZ DOMAIN-CONTAINING PROTEIN KCTD9"/>
    <property type="match status" value="1"/>
</dbReference>
<organism evidence="1 2">
    <name type="scientific">Kipferlia bialata</name>
    <dbReference type="NCBI Taxonomy" id="797122"/>
    <lineage>
        <taxon>Eukaryota</taxon>
        <taxon>Metamonada</taxon>
        <taxon>Carpediemonas-like organisms</taxon>
        <taxon>Kipferlia</taxon>
    </lineage>
</organism>
<dbReference type="Pfam" id="PF00805">
    <property type="entry name" value="Pentapeptide"/>
    <property type="match status" value="4"/>
</dbReference>
<dbReference type="EMBL" id="BDIP01001498">
    <property type="protein sequence ID" value="GIQ84522.1"/>
    <property type="molecule type" value="Genomic_DNA"/>
</dbReference>
<dbReference type="SUPFAM" id="SSF49899">
    <property type="entry name" value="Concanavalin A-like lectins/glucanases"/>
    <property type="match status" value="1"/>
</dbReference>
<dbReference type="Proteomes" id="UP000265618">
    <property type="component" value="Unassembled WGS sequence"/>
</dbReference>
<protein>
    <submittedName>
        <fullName evidence="1">Uncharacterized protein</fullName>
    </submittedName>
</protein>
<sequence length="1029" mass="108794">MDTPVGMLRYLTDASHIGPLTLYASFVTEAQDTPRSTPTLADTAYPSLSYHVLARISGMHVDPDTAIFGSPLQSGTVPTPLVSVLSTCRRGLFQIAKGSVQQVVPLGCVPSGAREGGWSAVSTQGGIHHLLCMLPPRSGEEDTPLATVYRVGKVGNTIGWERVQMDITQPAAALLRECRQDTSSACVLMGRDSDTGALTVAVGAADSLTHLLHLDTSNPTPTLSVYCEVTSPIPAKDVSHLSCCGGVARLSSSTECAKGVSVCLRSGAVYSSKVEAAVQVSSSIGTVFHTTLSESEGDKAGWALQVAVRDTLCVPLSVDAVSYAVHGTHLIYTDLASNLRLMDLSPLMQCTMLKSADESDVLRKSDPLPWLDDGTSSLPFPPSVECSIGNRLVVASLATESLDVVELAEFNYSTSEWSVSLVSDPGVATLPLVSTEAIVVGECMYAEYKGRLLAVPLDPDNRCTTMHPLSLIGQPLYSSDSQCIVLPTATGMRVQRVVTGVAVGEHPIVSTAGGRRAIGECVGSTCVDGIISENGGCYCVRGGVWSEMDGKAEKEREQTSDDEVVRICCQEDLLSQALSPSSSCIEVERVAVEDALSKHRLDGWKFNNCSFTDISLTHLSKCEFTECDLNHCDLHGASLLNCTFTRCNLSGIASVSGATIVNITFKECDTPGMSLKGCTLIGDNLLPLVDKTNLDLTSDDFKDNDVSRWDMTGSRVTGVDMSGVKGLTVEQIGSLSSITQCNFSTMSLCGVDLSRTDVTDCDFSSGGLEYHLTADNETEATHYIVGANLTGADFTGSTLDGVDFGYADLRGVTGLTSAHIRSAKSVKGASLAGLDLSGCDLSEICFEGCDLRGCNVEGSTFLKKHLKGAILDWTGQDVTIVAPTIGTWSKALSGSQCHISNDNRDVQGGDSWAESQAVGDAVYSSGVHTWTVTVVDTNDATGFGVCGAAFNVEKTLWTETWCIGKDWGFNAKCGSSEIYNGFSATVTLDMDERSLTVTHNGSVVGAATGLPAAVRSYGYARRSTLSVSE</sequence>
<dbReference type="InterPro" id="IPR051082">
    <property type="entry name" value="Pentapeptide-BTB/POZ_domain"/>
</dbReference>
<dbReference type="Gene3D" id="2.60.120.920">
    <property type="match status" value="1"/>
</dbReference>
<dbReference type="PANTHER" id="PTHR14136:SF17">
    <property type="entry name" value="BTB_POZ DOMAIN-CONTAINING PROTEIN KCTD9"/>
    <property type="match status" value="1"/>
</dbReference>
<keyword evidence="2" id="KW-1185">Reference proteome</keyword>
<dbReference type="InterPro" id="IPR043136">
    <property type="entry name" value="B30.2/SPRY_sf"/>
</dbReference>
<proteinExistence type="predicted"/>
<evidence type="ECO:0000313" key="1">
    <source>
        <dbReference type="EMBL" id="GIQ84522.1"/>
    </source>
</evidence>
<dbReference type="InterPro" id="IPR013320">
    <property type="entry name" value="ConA-like_dom_sf"/>
</dbReference>
<dbReference type="OrthoDB" id="9989223at2759"/>
<dbReference type="Gene3D" id="2.160.20.80">
    <property type="entry name" value="E3 ubiquitin-protein ligase SopA"/>
    <property type="match status" value="2"/>
</dbReference>
<dbReference type="SUPFAM" id="SSF141571">
    <property type="entry name" value="Pentapeptide repeat-like"/>
    <property type="match status" value="1"/>
</dbReference>
<reference evidence="1 2" key="1">
    <citation type="journal article" date="2018" name="PLoS ONE">
        <title>The draft genome of Kipferlia bialata reveals reductive genome evolution in fornicate parasites.</title>
        <authorList>
            <person name="Tanifuji G."/>
            <person name="Takabayashi S."/>
            <person name="Kume K."/>
            <person name="Takagi M."/>
            <person name="Nakayama T."/>
            <person name="Kamikawa R."/>
            <person name="Inagaki Y."/>
            <person name="Hashimoto T."/>
        </authorList>
    </citation>
    <scope>NUCLEOTIDE SEQUENCE [LARGE SCALE GENOMIC DNA]</scope>
    <source>
        <strain evidence="1">NY0173</strain>
    </source>
</reference>
<name>A0A9K3GIY0_9EUKA</name>
<dbReference type="InterPro" id="IPR001646">
    <property type="entry name" value="5peptide_repeat"/>
</dbReference>
<evidence type="ECO:0000313" key="2">
    <source>
        <dbReference type="Proteomes" id="UP000265618"/>
    </source>
</evidence>
<comment type="caution">
    <text evidence="1">The sequence shown here is derived from an EMBL/GenBank/DDBJ whole genome shotgun (WGS) entry which is preliminary data.</text>
</comment>
<gene>
    <name evidence="1" type="ORF">KIPB_006030</name>
</gene>
<dbReference type="AlphaFoldDB" id="A0A9K3GIY0"/>